<feature type="binding site" evidence="9">
    <location>
        <position position="58"/>
    </location>
    <ligand>
        <name>FAD</name>
        <dbReference type="ChEBI" id="CHEBI:57692"/>
    </ligand>
</feature>
<sequence>MFRTCGRFVNSLKKRTNLISSYYNKYNRYNKCNTYNKAFITTSNEKPFRLAVIGSGPAGFYTAYHMLRKYPNTLLDMYEALPIPFGLVRYGVAPDHPEVKNVQNKFDEVAQDSRFTFIGNVKYGQELNITDLSAHYDAIVFSYGASQDKTLGIKNEDSLIKNIFSARIFVGWYNGLPQYRDLKPDLSCTDTAVIIGHGNVALDVARILLMDIDELSKTDITEYALEILRKSRIRNVILIGRRGPLEISFTSKELREMMNLPNTRFHTDFELLKTEISTYSEYISRNRQLKRLMQILESADKNNNNNNNIIGEKSWTLKFLRSPIEFIMQRDQNVHSIKFNVNKLEGPIGKRIAIPTGIMEEIETGLVIKSLGYKSVPLNGVPFDEKRGIVPNKGGKVINLEGNEVPGLYVSGWLKTGAHGVIATTMNDAFETAEVIISDIQSNKSMLSPNTENKEDTENIKLGSKAILPILHNRGIRTVSYQDWKKIEEKEVEVGKQRHKPREKFGSVEENSSSNERHEQMQHE</sequence>
<keyword evidence="4 8" id="KW-0274">FAD</keyword>
<dbReference type="STRING" id="1348612.A0A397JE94"/>
<name>A0A397JE94_9GLOM</name>
<evidence type="ECO:0000256" key="1">
    <source>
        <dbReference type="ARBA" id="ARBA00001974"/>
    </source>
</evidence>
<dbReference type="Gene3D" id="3.50.50.60">
    <property type="entry name" value="FAD/NAD(P)-binding domain"/>
    <property type="match status" value="1"/>
</dbReference>
<evidence type="ECO:0000256" key="7">
    <source>
        <dbReference type="ARBA" id="ARBA00048933"/>
    </source>
</evidence>
<dbReference type="EC" id="1.18.1.6" evidence="8"/>
<evidence type="ECO:0000256" key="4">
    <source>
        <dbReference type="ARBA" id="ARBA00022827"/>
    </source>
</evidence>
<feature type="binding site" evidence="10">
    <location>
        <position position="420"/>
    </location>
    <ligand>
        <name>NADP(+)</name>
        <dbReference type="ChEBI" id="CHEBI:58349"/>
    </ligand>
</feature>
<dbReference type="InterPro" id="IPR036188">
    <property type="entry name" value="FAD/NAD-bd_sf"/>
</dbReference>
<proteinExistence type="inferred from homology"/>
<dbReference type="EMBL" id="PQFF01000062">
    <property type="protein sequence ID" value="RHZ85452.1"/>
    <property type="molecule type" value="Genomic_DNA"/>
</dbReference>
<feature type="binding site" evidence="9">
    <location>
        <begin position="420"/>
        <end position="422"/>
    </location>
    <ligand>
        <name>FAD</name>
        <dbReference type="ChEBI" id="CHEBI:57692"/>
    </ligand>
</feature>
<gene>
    <name evidence="12" type="ORF">Glove_65g82</name>
</gene>
<dbReference type="GO" id="GO:0005739">
    <property type="term" value="C:mitochondrion"/>
    <property type="evidence" value="ECO:0007669"/>
    <property type="project" value="UniProtKB-SubCell"/>
</dbReference>
<evidence type="ECO:0000256" key="9">
    <source>
        <dbReference type="PIRSR" id="PIRSR000362-1"/>
    </source>
</evidence>
<evidence type="ECO:0000256" key="2">
    <source>
        <dbReference type="ARBA" id="ARBA00008312"/>
    </source>
</evidence>
<evidence type="ECO:0000313" key="12">
    <source>
        <dbReference type="EMBL" id="RHZ85452.1"/>
    </source>
</evidence>
<feature type="binding site" evidence="9">
    <location>
        <position position="87"/>
    </location>
    <ligand>
        <name>FAD</name>
        <dbReference type="ChEBI" id="CHEBI:57692"/>
    </ligand>
</feature>
<feature type="region of interest" description="Disordered" evidence="11">
    <location>
        <begin position="491"/>
        <end position="524"/>
    </location>
</feature>
<keyword evidence="8" id="KW-0496">Mitochondrion</keyword>
<evidence type="ECO:0000256" key="11">
    <source>
        <dbReference type="SAM" id="MobiDB-lite"/>
    </source>
</evidence>
<accession>A0A397JE94</accession>
<dbReference type="OrthoDB" id="333024at2759"/>
<reference evidence="12 13" key="1">
    <citation type="submission" date="2018-08" db="EMBL/GenBank/DDBJ databases">
        <title>Genome and evolution of the arbuscular mycorrhizal fungus Diversispora epigaea (formerly Glomus versiforme) and its bacterial endosymbionts.</title>
        <authorList>
            <person name="Sun X."/>
            <person name="Fei Z."/>
            <person name="Harrison M."/>
        </authorList>
    </citation>
    <scope>NUCLEOTIDE SEQUENCE [LARGE SCALE GENOMIC DNA]</scope>
    <source>
        <strain evidence="12 13">IT104</strain>
    </source>
</reference>
<feature type="binding site" evidence="10">
    <location>
        <position position="253"/>
    </location>
    <ligand>
        <name>NADP(+)</name>
        <dbReference type="ChEBI" id="CHEBI:58349"/>
    </ligand>
</feature>
<dbReference type="InterPro" id="IPR021163">
    <property type="entry name" value="Ferredox_Rdtase_adrenod"/>
</dbReference>
<feature type="binding site" evidence="9">
    <location>
        <position position="413"/>
    </location>
    <ligand>
        <name>FAD</name>
        <dbReference type="ChEBI" id="CHEBI:57692"/>
    </ligand>
</feature>
<comment type="cofactor">
    <cofactor evidence="1 8 9">
        <name>FAD</name>
        <dbReference type="ChEBI" id="CHEBI:57692"/>
    </cofactor>
</comment>
<dbReference type="SUPFAM" id="SSF51971">
    <property type="entry name" value="Nucleotide-binding domain"/>
    <property type="match status" value="2"/>
</dbReference>
<evidence type="ECO:0000256" key="8">
    <source>
        <dbReference type="PIRNR" id="PIRNR000362"/>
    </source>
</evidence>
<dbReference type="PIRSF" id="PIRSF000362">
    <property type="entry name" value="FNR"/>
    <property type="match status" value="1"/>
</dbReference>
<evidence type="ECO:0000313" key="13">
    <source>
        <dbReference type="Proteomes" id="UP000266861"/>
    </source>
</evidence>
<keyword evidence="6 8" id="KW-0560">Oxidoreductase</keyword>
<organism evidence="12 13">
    <name type="scientific">Diversispora epigaea</name>
    <dbReference type="NCBI Taxonomy" id="1348612"/>
    <lineage>
        <taxon>Eukaryota</taxon>
        <taxon>Fungi</taxon>
        <taxon>Fungi incertae sedis</taxon>
        <taxon>Mucoromycota</taxon>
        <taxon>Glomeromycotina</taxon>
        <taxon>Glomeromycetes</taxon>
        <taxon>Diversisporales</taxon>
        <taxon>Diversisporaceae</taxon>
        <taxon>Diversispora</taxon>
    </lineage>
</organism>
<evidence type="ECO:0000256" key="5">
    <source>
        <dbReference type="ARBA" id="ARBA00022857"/>
    </source>
</evidence>
<evidence type="ECO:0000256" key="6">
    <source>
        <dbReference type="ARBA" id="ARBA00023002"/>
    </source>
</evidence>
<evidence type="ECO:0000256" key="3">
    <source>
        <dbReference type="ARBA" id="ARBA00022630"/>
    </source>
</evidence>
<keyword evidence="3 8" id="KW-0285">Flavoprotein</keyword>
<comment type="catalytic activity">
    <reaction evidence="7 8">
        <text>2 reduced [adrenodoxin] + NADP(+) + H(+) = 2 oxidized [adrenodoxin] + NADPH</text>
        <dbReference type="Rhea" id="RHEA:42312"/>
        <dbReference type="Rhea" id="RHEA-COMP:9998"/>
        <dbReference type="Rhea" id="RHEA-COMP:9999"/>
        <dbReference type="ChEBI" id="CHEBI:15378"/>
        <dbReference type="ChEBI" id="CHEBI:33737"/>
        <dbReference type="ChEBI" id="CHEBI:33738"/>
        <dbReference type="ChEBI" id="CHEBI:57783"/>
        <dbReference type="ChEBI" id="CHEBI:58349"/>
        <dbReference type="EC" id="1.18.1.6"/>
    </reaction>
</comment>
<comment type="subcellular location">
    <subcellularLocation>
        <location evidence="8">Mitochondrion</location>
    </subcellularLocation>
</comment>
<keyword evidence="13" id="KW-1185">Reference proteome</keyword>
<feature type="binding site" evidence="10">
    <location>
        <begin position="197"/>
        <end position="200"/>
    </location>
    <ligand>
        <name>NADP(+)</name>
        <dbReference type="ChEBI" id="CHEBI:58349"/>
    </ligand>
</feature>
<dbReference type="InterPro" id="IPR055275">
    <property type="entry name" value="Ferredox_Rdtase"/>
</dbReference>
<dbReference type="PANTHER" id="PTHR48467:SF1">
    <property type="entry name" value="GLUTAMATE SYNTHASE 1 [NADH], CHLOROPLASTIC-LIKE"/>
    <property type="match status" value="1"/>
</dbReference>
<dbReference type="Proteomes" id="UP000266861">
    <property type="component" value="Unassembled WGS sequence"/>
</dbReference>
<dbReference type="PANTHER" id="PTHR48467">
    <property type="entry name" value="GLUTAMATE SYNTHASE 1 [NADH], CHLOROPLASTIC-LIKE"/>
    <property type="match status" value="1"/>
</dbReference>
<evidence type="ECO:0000256" key="10">
    <source>
        <dbReference type="PIRSR" id="PIRSR000362-2"/>
    </source>
</evidence>
<comment type="similarity">
    <text evidence="2 8">Belongs to the ferredoxin--NADP reductase type 1 family.</text>
</comment>
<protein>
    <recommendedName>
        <fullName evidence="8">NADPH:adrenodoxin oxidoreductase, mitochondrial</fullName>
        <ecNumber evidence="8">1.18.1.6</ecNumber>
    </recommendedName>
</protein>
<keyword evidence="5 8" id="KW-0521">NADP</keyword>
<dbReference type="AlphaFoldDB" id="A0A397JE94"/>
<feature type="binding site" evidence="10">
    <location>
        <begin position="241"/>
        <end position="242"/>
    </location>
    <ligand>
        <name>NADP(+)</name>
        <dbReference type="ChEBI" id="CHEBI:58349"/>
    </ligand>
</feature>
<dbReference type="Gene3D" id="3.40.50.720">
    <property type="entry name" value="NAD(P)-binding Rossmann-like Domain"/>
    <property type="match status" value="1"/>
</dbReference>
<dbReference type="GO" id="GO:0016491">
    <property type="term" value="F:oxidoreductase activity"/>
    <property type="evidence" value="ECO:0007669"/>
    <property type="project" value="UniProtKB-KW"/>
</dbReference>
<comment type="caution">
    <text evidence="12">The sequence shown here is derived from an EMBL/GenBank/DDBJ whole genome shotgun (WGS) entry which is preliminary data.</text>
</comment>
<feature type="compositionally biased region" description="Basic and acidic residues" evidence="11">
    <location>
        <begin position="515"/>
        <end position="524"/>
    </location>
</feature>
<dbReference type="PRINTS" id="PR00419">
    <property type="entry name" value="ADXRDTASE"/>
</dbReference>
<feature type="binding site" evidence="9">
    <location>
        <position position="79"/>
    </location>
    <ligand>
        <name>FAD</name>
        <dbReference type="ChEBI" id="CHEBI:57692"/>
    </ligand>
</feature>